<feature type="region of interest" description="Disordered" evidence="1">
    <location>
        <begin position="25"/>
        <end position="101"/>
    </location>
</feature>
<gene>
    <name evidence="2" type="ORF">FHR65_001033</name>
</gene>
<evidence type="ECO:0000256" key="1">
    <source>
        <dbReference type="SAM" id="MobiDB-lite"/>
    </source>
</evidence>
<accession>A0AB73GTU4</accession>
<feature type="compositionally biased region" description="Basic and acidic residues" evidence="1">
    <location>
        <begin position="86"/>
        <end position="100"/>
    </location>
</feature>
<dbReference type="AlphaFoldDB" id="A0AB73GTU4"/>
<reference evidence="2" key="1">
    <citation type="submission" date="2020-08" db="EMBL/GenBank/DDBJ databases">
        <title>Studying the diversity of plant-associated saprophytic bacteria and their role in host health and plant-pathogen interactions.</title>
        <authorList>
            <person name="Potnis N."/>
        </authorList>
    </citation>
    <scope>NUCLEOTIDE SEQUENCE</scope>
    <source>
        <strain evidence="2">F21</strain>
    </source>
</reference>
<sequence length="124" mass="13070">MHNLGHHVGSRSGSLPNLACCGTGSDPGALRNTPPRGHRAIPTRGPSNATDVRTLQAIATKKQGGQSLGMRTEPQRMQGDAAPGGRDADRGEHSPLDRPRYSTVTDLARLRGLSTSVPRASAVW</sequence>
<evidence type="ECO:0000313" key="2">
    <source>
        <dbReference type="EMBL" id="MBB5669499.1"/>
    </source>
</evidence>
<organism evidence="2">
    <name type="scientific">Xanthomonas arboricola</name>
    <dbReference type="NCBI Taxonomy" id="56448"/>
    <lineage>
        <taxon>Bacteria</taxon>
        <taxon>Pseudomonadati</taxon>
        <taxon>Pseudomonadota</taxon>
        <taxon>Gammaproteobacteria</taxon>
        <taxon>Lysobacterales</taxon>
        <taxon>Lysobacteraceae</taxon>
        <taxon>Xanthomonas</taxon>
    </lineage>
</organism>
<dbReference type="Proteomes" id="UP000528595">
    <property type="component" value="Unassembled WGS sequence"/>
</dbReference>
<dbReference type="EMBL" id="JACIIQ010000003">
    <property type="protein sequence ID" value="MBB5669499.1"/>
    <property type="molecule type" value="Genomic_DNA"/>
</dbReference>
<proteinExistence type="predicted"/>
<name>A0AB73GTU4_9XANT</name>
<protein>
    <submittedName>
        <fullName evidence="2">Uncharacterized protein</fullName>
    </submittedName>
</protein>
<comment type="caution">
    <text evidence="2">The sequence shown here is derived from an EMBL/GenBank/DDBJ whole genome shotgun (WGS) entry which is preliminary data.</text>
</comment>